<dbReference type="PROSITE" id="PS00108">
    <property type="entry name" value="PROTEIN_KINASE_ST"/>
    <property type="match status" value="2"/>
</dbReference>
<evidence type="ECO:0000256" key="16">
    <source>
        <dbReference type="ARBA" id="ARBA00047899"/>
    </source>
</evidence>
<dbReference type="Gene3D" id="3.30.430.20">
    <property type="entry name" value="Gnk2 domain, C-X8-C-X2-C motif"/>
    <property type="match status" value="2"/>
</dbReference>
<organism evidence="22 23">
    <name type="scientific">Ambrosia artemisiifolia</name>
    <name type="common">Common ragweed</name>
    <dbReference type="NCBI Taxonomy" id="4212"/>
    <lineage>
        <taxon>Eukaryota</taxon>
        <taxon>Viridiplantae</taxon>
        <taxon>Streptophyta</taxon>
        <taxon>Embryophyta</taxon>
        <taxon>Tracheophyta</taxon>
        <taxon>Spermatophyta</taxon>
        <taxon>Magnoliopsida</taxon>
        <taxon>eudicotyledons</taxon>
        <taxon>Gunneridae</taxon>
        <taxon>Pentapetalae</taxon>
        <taxon>asterids</taxon>
        <taxon>campanulids</taxon>
        <taxon>Asterales</taxon>
        <taxon>Asteraceae</taxon>
        <taxon>Asteroideae</taxon>
        <taxon>Heliantheae alliance</taxon>
        <taxon>Heliantheae</taxon>
        <taxon>Ambrosia</taxon>
    </lineage>
</organism>
<evidence type="ECO:0000256" key="17">
    <source>
        <dbReference type="ARBA" id="ARBA00048679"/>
    </source>
</evidence>
<proteinExistence type="predicted"/>
<comment type="subcellular location">
    <subcellularLocation>
        <location evidence="1">Membrane</location>
        <topology evidence="1">Single-pass membrane protein</topology>
    </subcellularLocation>
</comment>
<keyword evidence="10" id="KW-0067">ATP-binding</keyword>
<feature type="non-terminal residue" evidence="22">
    <location>
        <position position="793"/>
    </location>
</feature>
<keyword evidence="4" id="KW-0808">Transferase</keyword>
<dbReference type="CDD" id="cd23509">
    <property type="entry name" value="Gnk2-like"/>
    <property type="match status" value="2"/>
</dbReference>
<dbReference type="EC" id="2.7.11.1" evidence="2"/>
<dbReference type="InterPro" id="IPR001245">
    <property type="entry name" value="Ser-Thr/Tyr_kinase_cat_dom"/>
</dbReference>
<comment type="catalytic activity">
    <reaction evidence="16">
        <text>L-threonyl-[protein] + ATP = O-phospho-L-threonyl-[protein] + ADP + H(+)</text>
        <dbReference type="Rhea" id="RHEA:46608"/>
        <dbReference type="Rhea" id="RHEA-COMP:11060"/>
        <dbReference type="Rhea" id="RHEA-COMP:11605"/>
        <dbReference type="ChEBI" id="CHEBI:15378"/>
        <dbReference type="ChEBI" id="CHEBI:30013"/>
        <dbReference type="ChEBI" id="CHEBI:30616"/>
        <dbReference type="ChEBI" id="CHEBI:61977"/>
        <dbReference type="ChEBI" id="CHEBI:456216"/>
        <dbReference type="EC" id="2.7.11.1"/>
    </reaction>
</comment>
<evidence type="ECO:0000259" key="20">
    <source>
        <dbReference type="PROSITE" id="PS50011"/>
    </source>
</evidence>
<evidence type="ECO:0000256" key="11">
    <source>
        <dbReference type="ARBA" id="ARBA00022989"/>
    </source>
</evidence>
<protein>
    <recommendedName>
        <fullName evidence="2">non-specific serine/threonine protein kinase</fullName>
        <ecNumber evidence="2">2.7.11.1</ecNumber>
    </recommendedName>
</protein>
<dbReference type="PANTHER" id="PTHR27002">
    <property type="entry name" value="RECEPTOR-LIKE SERINE/THREONINE-PROTEIN KINASE SD1-8"/>
    <property type="match status" value="1"/>
</dbReference>
<comment type="caution">
    <text evidence="22">The sequence shown here is derived from an EMBL/GenBank/DDBJ whole genome shotgun (WGS) entry which is preliminary data.</text>
</comment>
<keyword evidence="14" id="KW-0675">Receptor</keyword>
<dbReference type="FunFam" id="3.30.200.20:FF:001120">
    <property type="entry name" value="Putative DUF26-domain receptor-like protein kinase family protein"/>
    <property type="match status" value="1"/>
</dbReference>
<dbReference type="CDD" id="cd14066">
    <property type="entry name" value="STKc_IRAK"/>
    <property type="match status" value="1"/>
</dbReference>
<evidence type="ECO:0000256" key="2">
    <source>
        <dbReference type="ARBA" id="ARBA00012513"/>
    </source>
</evidence>
<keyword evidence="13" id="KW-1015">Disulfide bond</keyword>
<keyword evidence="11" id="KW-1133">Transmembrane helix</keyword>
<evidence type="ECO:0000313" key="23">
    <source>
        <dbReference type="Proteomes" id="UP001206925"/>
    </source>
</evidence>
<keyword evidence="12" id="KW-0472">Membrane</keyword>
<dbReference type="FunFam" id="1.10.510.10:FF:001697">
    <property type="entry name" value="Uncharacterized protein"/>
    <property type="match status" value="1"/>
</dbReference>
<keyword evidence="23" id="KW-1185">Reference proteome</keyword>
<dbReference type="SMART" id="SM00220">
    <property type="entry name" value="S_TKc"/>
    <property type="match status" value="1"/>
</dbReference>
<dbReference type="AlphaFoldDB" id="A0AAD5GL85"/>
<evidence type="ECO:0000259" key="21">
    <source>
        <dbReference type="PROSITE" id="PS51473"/>
    </source>
</evidence>
<evidence type="ECO:0000256" key="18">
    <source>
        <dbReference type="SAM" id="MobiDB-lite"/>
    </source>
</evidence>
<evidence type="ECO:0000256" key="12">
    <source>
        <dbReference type="ARBA" id="ARBA00023136"/>
    </source>
</evidence>
<reference evidence="22" key="1">
    <citation type="submission" date="2022-06" db="EMBL/GenBank/DDBJ databases">
        <title>Uncovering the hologenomic basis of an extraordinary plant invasion.</title>
        <authorList>
            <person name="Bieker V.C."/>
            <person name="Martin M.D."/>
            <person name="Gilbert T."/>
            <person name="Hodgins K."/>
            <person name="Battlay P."/>
            <person name="Petersen B."/>
            <person name="Wilson J."/>
        </authorList>
    </citation>
    <scope>NUCLEOTIDE SEQUENCE</scope>
    <source>
        <strain evidence="22">AA19_3_7</strain>
        <tissue evidence="22">Leaf</tissue>
    </source>
</reference>
<feature type="domain" description="Protein kinase" evidence="20">
    <location>
        <begin position="326"/>
        <end position="748"/>
    </location>
</feature>
<evidence type="ECO:0000256" key="6">
    <source>
        <dbReference type="ARBA" id="ARBA00022729"/>
    </source>
</evidence>
<keyword evidence="7" id="KW-0677">Repeat</keyword>
<dbReference type="Proteomes" id="UP001206925">
    <property type="component" value="Unassembled WGS sequence"/>
</dbReference>
<keyword evidence="15" id="KW-0325">Glycoprotein</keyword>
<feature type="region of interest" description="Disordered" evidence="18">
    <location>
        <begin position="253"/>
        <end position="312"/>
    </location>
</feature>
<feature type="domain" description="Gnk2-homologous" evidence="21">
    <location>
        <begin position="131"/>
        <end position="239"/>
    </location>
</feature>
<dbReference type="InterPro" id="IPR002902">
    <property type="entry name" value="GNK2"/>
</dbReference>
<name>A0AAD5GL85_AMBAR</name>
<dbReference type="PANTHER" id="PTHR27002:SF804">
    <property type="entry name" value="OS02G0710500 PROTEIN"/>
    <property type="match status" value="1"/>
</dbReference>
<keyword evidence="6 19" id="KW-0732">Signal</keyword>
<evidence type="ECO:0000256" key="14">
    <source>
        <dbReference type="ARBA" id="ARBA00023170"/>
    </source>
</evidence>
<evidence type="ECO:0000256" key="7">
    <source>
        <dbReference type="ARBA" id="ARBA00022737"/>
    </source>
</evidence>
<dbReference type="PROSITE" id="PS50011">
    <property type="entry name" value="PROTEIN_KINASE_DOM"/>
    <property type="match status" value="1"/>
</dbReference>
<dbReference type="GO" id="GO:0005886">
    <property type="term" value="C:plasma membrane"/>
    <property type="evidence" value="ECO:0007669"/>
    <property type="project" value="TreeGrafter"/>
</dbReference>
<keyword evidence="8" id="KW-0547">Nucleotide-binding</keyword>
<dbReference type="FunFam" id="1.10.510.10:FF:001023">
    <property type="entry name" value="Os07g0541700 protein"/>
    <property type="match status" value="1"/>
</dbReference>
<evidence type="ECO:0000256" key="3">
    <source>
        <dbReference type="ARBA" id="ARBA00022527"/>
    </source>
</evidence>
<evidence type="ECO:0000256" key="13">
    <source>
        <dbReference type="ARBA" id="ARBA00023157"/>
    </source>
</evidence>
<dbReference type="InterPro" id="IPR011009">
    <property type="entry name" value="Kinase-like_dom_sf"/>
</dbReference>
<dbReference type="InterPro" id="IPR038408">
    <property type="entry name" value="GNK2_sf"/>
</dbReference>
<feature type="domain" description="Gnk2-homologous" evidence="21">
    <location>
        <begin position="27"/>
        <end position="126"/>
    </location>
</feature>
<dbReference type="GO" id="GO:0005524">
    <property type="term" value="F:ATP binding"/>
    <property type="evidence" value="ECO:0007669"/>
    <property type="project" value="UniProtKB-KW"/>
</dbReference>
<dbReference type="Gene3D" id="3.30.200.20">
    <property type="entry name" value="Phosphorylase Kinase, domain 1"/>
    <property type="match status" value="2"/>
</dbReference>
<dbReference type="EMBL" id="JAMZMK010007378">
    <property type="protein sequence ID" value="KAI7745044.1"/>
    <property type="molecule type" value="Genomic_DNA"/>
</dbReference>
<evidence type="ECO:0000256" key="4">
    <source>
        <dbReference type="ARBA" id="ARBA00022679"/>
    </source>
</evidence>
<keyword evidence="9" id="KW-0418">Kinase</keyword>
<evidence type="ECO:0000313" key="22">
    <source>
        <dbReference type="EMBL" id="KAI7745044.1"/>
    </source>
</evidence>
<dbReference type="PROSITE" id="PS51473">
    <property type="entry name" value="GNK2"/>
    <property type="match status" value="2"/>
</dbReference>
<dbReference type="SUPFAM" id="SSF56112">
    <property type="entry name" value="Protein kinase-like (PK-like)"/>
    <property type="match status" value="2"/>
</dbReference>
<dbReference type="InterPro" id="IPR000719">
    <property type="entry name" value="Prot_kinase_dom"/>
</dbReference>
<keyword evidence="5" id="KW-0812">Transmembrane</keyword>
<evidence type="ECO:0000256" key="5">
    <source>
        <dbReference type="ARBA" id="ARBA00022692"/>
    </source>
</evidence>
<evidence type="ECO:0000256" key="10">
    <source>
        <dbReference type="ARBA" id="ARBA00022840"/>
    </source>
</evidence>
<gene>
    <name evidence="22" type="ORF">M8C21_000023</name>
</gene>
<evidence type="ECO:0000256" key="19">
    <source>
        <dbReference type="SAM" id="SignalP"/>
    </source>
</evidence>
<comment type="catalytic activity">
    <reaction evidence="17">
        <text>L-seryl-[protein] + ATP = O-phospho-L-seryl-[protein] + ADP + H(+)</text>
        <dbReference type="Rhea" id="RHEA:17989"/>
        <dbReference type="Rhea" id="RHEA-COMP:9863"/>
        <dbReference type="Rhea" id="RHEA-COMP:11604"/>
        <dbReference type="ChEBI" id="CHEBI:15378"/>
        <dbReference type="ChEBI" id="CHEBI:29999"/>
        <dbReference type="ChEBI" id="CHEBI:30616"/>
        <dbReference type="ChEBI" id="CHEBI:83421"/>
        <dbReference type="ChEBI" id="CHEBI:456216"/>
        <dbReference type="EC" id="2.7.11.1"/>
    </reaction>
</comment>
<keyword evidence="3" id="KW-0723">Serine/threonine-protein kinase</keyword>
<accession>A0AAD5GL85</accession>
<evidence type="ECO:0000256" key="15">
    <source>
        <dbReference type="ARBA" id="ARBA00023180"/>
    </source>
</evidence>
<dbReference type="Pfam" id="PF07714">
    <property type="entry name" value="PK_Tyr_Ser-Thr"/>
    <property type="match status" value="2"/>
</dbReference>
<dbReference type="CDD" id="cd00180">
    <property type="entry name" value="PKc"/>
    <property type="match status" value="1"/>
</dbReference>
<feature type="region of interest" description="Disordered" evidence="18">
    <location>
        <begin position="771"/>
        <end position="793"/>
    </location>
</feature>
<feature type="chain" id="PRO_5042051176" description="non-specific serine/threonine protein kinase" evidence="19">
    <location>
        <begin position="23"/>
        <end position="793"/>
    </location>
</feature>
<evidence type="ECO:0000256" key="8">
    <source>
        <dbReference type="ARBA" id="ARBA00022741"/>
    </source>
</evidence>
<sequence>ILMDLLLCFFLILICHVNLGTAQEEFWGGGRYCGGYGNYTQNSEYRKNLDDVLYSLTGTNNGFGFYNSTSGQANAAALICRGDVDPEYCRRCVDDASRRIKQECPVQMEAAGWYDNCSLRYSNRSMGSINYQFALYAWNTGNVPDSSFAQWNQTVTDLLSELLPQAAGGGSLRKYASHNITVPGFRTLFGMMQCTPELSDMECRGCLDGAVRLLRPLNRSLGARVFRPSCVLRYETYQFFNSTWFPPPPSPPPFLSPTSSGNLPYYPATGEKESKRSTQSPLLPEVQVEYSEGSHEESNDHEREDDDTGEMNSFNLSTLQVATNNFSQENKLGQGGFGPVYKGKLQDGKEIAVKRLSRNSGQGLIEFKTEVKLIIKFQHKNLVRLLGYCVKGSERLLIYEYMANNSLDTFLFDANKCKELDWAKRSNIVIGIAKGLRYLHEDSRLKIIHRDMKASNILLDLEMNAKISDFGTARIFGGNQMEAATNRIGKLQDGREVAVKRLSRNSGQGLVEFKTEVNLIIKLQHKNLVRLLGYCVKGSERLLIYEFMANNSLDTFLFDANKCKELDWTKRSNIVTGIAKGLRYLHEDSRLKIIHRDMKASNILLDNEMNAKISDFGTARIFGGNQMEAATNRIVGTYGYMAPEYAMEGLFSTKSDVYSFGVLLLEIVSGQRNNHFFFQDQPQNLLSTAWRLWNESKGELLIDHRVIQSLKIDELLRWINIALLCVQEDPQDRPTMSTVVFMLEGQWSAKLPTPSEPPLSFARFASISEQTKTTSEQSAHLSVTNSSSTTASR</sequence>
<evidence type="ECO:0000256" key="9">
    <source>
        <dbReference type="ARBA" id="ARBA00022777"/>
    </source>
</evidence>
<evidence type="ECO:0000256" key="1">
    <source>
        <dbReference type="ARBA" id="ARBA00004167"/>
    </source>
</evidence>
<dbReference type="FunFam" id="3.30.200.20:FF:000195">
    <property type="entry name" value="G-type lectin S-receptor-like serine/threonine-protein kinase"/>
    <property type="match status" value="1"/>
</dbReference>
<dbReference type="Gene3D" id="1.10.510.10">
    <property type="entry name" value="Transferase(Phosphotransferase) domain 1"/>
    <property type="match status" value="2"/>
</dbReference>
<feature type="compositionally biased region" description="Basic and acidic residues" evidence="18">
    <location>
        <begin position="292"/>
        <end position="302"/>
    </location>
</feature>
<feature type="signal peptide" evidence="19">
    <location>
        <begin position="1"/>
        <end position="22"/>
    </location>
</feature>
<dbReference type="Pfam" id="PF01657">
    <property type="entry name" value="Stress-antifung"/>
    <property type="match status" value="2"/>
</dbReference>
<dbReference type="InterPro" id="IPR008271">
    <property type="entry name" value="Ser/Thr_kinase_AS"/>
</dbReference>
<dbReference type="GO" id="GO:0004674">
    <property type="term" value="F:protein serine/threonine kinase activity"/>
    <property type="evidence" value="ECO:0007669"/>
    <property type="project" value="UniProtKB-KW"/>
</dbReference>